<organism evidence="1 2">
    <name type="scientific">Pseudovibrio denitrificans</name>
    <dbReference type="NCBI Taxonomy" id="258256"/>
    <lineage>
        <taxon>Bacteria</taxon>
        <taxon>Pseudomonadati</taxon>
        <taxon>Pseudomonadota</taxon>
        <taxon>Alphaproteobacteria</taxon>
        <taxon>Hyphomicrobiales</taxon>
        <taxon>Stappiaceae</taxon>
        <taxon>Pseudovibrio</taxon>
    </lineage>
</organism>
<evidence type="ECO:0000313" key="2">
    <source>
        <dbReference type="Proteomes" id="UP000183371"/>
    </source>
</evidence>
<keyword evidence="1" id="KW-0808">Transferase</keyword>
<protein>
    <submittedName>
        <fullName evidence="1">Predicted acetyltransferase</fullName>
    </submittedName>
</protein>
<dbReference type="RefSeq" id="WP_054783108.1">
    <property type="nucleotide sequence ID" value="NZ_FPBD01000005.1"/>
</dbReference>
<reference evidence="2" key="1">
    <citation type="submission" date="2016-10" db="EMBL/GenBank/DDBJ databases">
        <authorList>
            <person name="Varghese N."/>
            <person name="Submissions S."/>
        </authorList>
    </citation>
    <scope>NUCLEOTIDE SEQUENCE [LARGE SCALE GENOMIC DNA]</scope>
    <source>
        <strain evidence="2">DSM 17465</strain>
    </source>
</reference>
<gene>
    <name evidence="1" type="ORF">SAMN05444141_105334</name>
</gene>
<name>A0A1I7C980_9HYPH</name>
<dbReference type="Proteomes" id="UP000183371">
    <property type="component" value="Unassembled WGS sequence"/>
</dbReference>
<accession>A0A1I7C980</accession>
<dbReference type="AlphaFoldDB" id="A0A1I7C980"/>
<proteinExistence type="predicted"/>
<dbReference type="InterPro" id="IPR016181">
    <property type="entry name" value="Acyl_CoA_acyltransferase"/>
</dbReference>
<sequence length="156" mass="17835">MKIKTVDRATAHIYDNLCQAYEAEFSPLTHKQADANGLFAKDTLLEGNITGYLVYSDDLPAGLAAIKQDEHAEFEVCEFYVVPYYRRHKLGLQFASALFDQMPGNWQIKQIEGADHATAFWRAVVNDYTSGHYQEDSYNDPYWGNVTRQTFSAQKH</sequence>
<dbReference type="Gene3D" id="3.40.630.30">
    <property type="match status" value="1"/>
</dbReference>
<dbReference type="GO" id="GO:0016740">
    <property type="term" value="F:transferase activity"/>
    <property type="evidence" value="ECO:0007669"/>
    <property type="project" value="UniProtKB-KW"/>
</dbReference>
<evidence type="ECO:0000313" key="1">
    <source>
        <dbReference type="EMBL" id="SFT95973.1"/>
    </source>
</evidence>
<dbReference type="EMBL" id="FPBD01000005">
    <property type="protein sequence ID" value="SFT95973.1"/>
    <property type="molecule type" value="Genomic_DNA"/>
</dbReference>
<keyword evidence="2" id="KW-1185">Reference proteome</keyword>
<dbReference type="SUPFAM" id="SSF55729">
    <property type="entry name" value="Acyl-CoA N-acyltransferases (Nat)"/>
    <property type="match status" value="1"/>
</dbReference>